<gene>
    <name evidence="2" type="ORF">SAMN05892877_117104</name>
</gene>
<evidence type="ECO:0000313" key="2">
    <source>
        <dbReference type="EMBL" id="SOC45715.1"/>
    </source>
</evidence>
<accession>A0A285UUX5</accession>
<dbReference type="AlphaFoldDB" id="A0A285UUX5"/>
<dbReference type="Proteomes" id="UP000219167">
    <property type="component" value="Unassembled WGS sequence"/>
</dbReference>
<sequence length="65" mass="7470">MRSTLVKVHRRSCPMCGCLGFARTGTDYFGSTTFECNDCRHEWASERGPRKGTSLDRRIKDEREA</sequence>
<feature type="region of interest" description="Disordered" evidence="1">
    <location>
        <begin position="44"/>
        <end position="65"/>
    </location>
</feature>
<dbReference type="OrthoDB" id="9810131at2"/>
<protein>
    <submittedName>
        <fullName evidence="2">Uncharacterized protein</fullName>
    </submittedName>
</protein>
<dbReference type="RefSeq" id="WP_097142155.1">
    <property type="nucleotide sequence ID" value="NZ_OBQD01000017.1"/>
</dbReference>
<evidence type="ECO:0000313" key="3">
    <source>
        <dbReference type="Proteomes" id="UP000219167"/>
    </source>
</evidence>
<evidence type="ECO:0000256" key="1">
    <source>
        <dbReference type="SAM" id="MobiDB-lite"/>
    </source>
</evidence>
<proteinExistence type="predicted"/>
<keyword evidence="3" id="KW-1185">Reference proteome</keyword>
<organism evidence="2 3">
    <name type="scientific">Rhizobium subbaraonis</name>
    <dbReference type="NCBI Taxonomy" id="908946"/>
    <lineage>
        <taxon>Bacteria</taxon>
        <taxon>Pseudomonadati</taxon>
        <taxon>Pseudomonadota</taxon>
        <taxon>Alphaproteobacteria</taxon>
        <taxon>Hyphomicrobiales</taxon>
        <taxon>Rhizobiaceae</taxon>
        <taxon>Rhizobium/Agrobacterium group</taxon>
        <taxon>Rhizobium</taxon>
    </lineage>
</organism>
<reference evidence="2 3" key="1">
    <citation type="submission" date="2017-08" db="EMBL/GenBank/DDBJ databases">
        <authorList>
            <person name="de Groot N.N."/>
        </authorList>
    </citation>
    <scope>NUCLEOTIDE SEQUENCE [LARGE SCALE GENOMIC DNA]</scope>
    <source>
        <strain evidence="2 3">JC85</strain>
    </source>
</reference>
<name>A0A285UUX5_9HYPH</name>
<dbReference type="EMBL" id="OBQD01000017">
    <property type="protein sequence ID" value="SOC45715.1"/>
    <property type="molecule type" value="Genomic_DNA"/>
</dbReference>